<sequence length="114" mass="12964">MITKTEIEVQIALGTVDTPQQIARLVRNTVDVEALEWAIKYRNTKVRAAAINNEALPIGLLLWACVFETSKTTKEVLKRIVSERRGEIECVLNVVKHYPQLSMDWNNDTTSKHS</sequence>
<dbReference type="EMBL" id="LAZR01039776">
    <property type="protein sequence ID" value="KKL16159.1"/>
    <property type="molecule type" value="Genomic_DNA"/>
</dbReference>
<gene>
    <name evidence="1" type="ORF">LCGC14_2498370</name>
</gene>
<protein>
    <submittedName>
        <fullName evidence="1">Uncharacterized protein</fullName>
    </submittedName>
</protein>
<dbReference type="AlphaFoldDB" id="A0A0F9B2J2"/>
<name>A0A0F9B2J2_9ZZZZ</name>
<accession>A0A0F9B2J2</accession>
<comment type="caution">
    <text evidence="1">The sequence shown here is derived from an EMBL/GenBank/DDBJ whole genome shotgun (WGS) entry which is preliminary data.</text>
</comment>
<reference evidence="1" key="1">
    <citation type="journal article" date="2015" name="Nature">
        <title>Complex archaea that bridge the gap between prokaryotes and eukaryotes.</title>
        <authorList>
            <person name="Spang A."/>
            <person name="Saw J.H."/>
            <person name="Jorgensen S.L."/>
            <person name="Zaremba-Niedzwiedzka K."/>
            <person name="Martijn J."/>
            <person name="Lind A.E."/>
            <person name="van Eijk R."/>
            <person name="Schleper C."/>
            <person name="Guy L."/>
            <person name="Ettema T.J."/>
        </authorList>
    </citation>
    <scope>NUCLEOTIDE SEQUENCE</scope>
</reference>
<proteinExistence type="predicted"/>
<organism evidence="1">
    <name type="scientific">marine sediment metagenome</name>
    <dbReference type="NCBI Taxonomy" id="412755"/>
    <lineage>
        <taxon>unclassified sequences</taxon>
        <taxon>metagenomes</taxon>
        <taxon>ecological metagenomes</taxon>
    </lineage>
</organism>
<evidence type="ECO:0000313" key="1">
    <source>
        <dbReference type="EMBL" id="KKL16159.1"/>
    </source>
</evidence>